<comment type="similarity">
    <text evidence="2">Belongs to the CPA3 antiporters (TC 2.A.63) subunit D family.</text>
</comment>
<comment type="subcellular location">
    <subcellularLocation>
        <location evidence="1">Cell membrane</location>
        <topology evidence="1">Multi-pass membrane protein</topology>
    </subcellularLocation>
    <subcellularLocation>
        <location evidence="7">Membrane</location>
        <topology evidence="7">Multi-pass membrane protein</topology>
    </subcellularLocation>
</comment>
<feature type="transmembrane region" description="Helical" evidence="8">
    <location>
        <begin position="342"/>
        <end position="364"/>
    </location>
</feature>
<reference evidence="10 11" key="1">
    <citation type="journal article" date="2019" name="Int. J. Syst. Evol. Microbiol.">
        <title>The Global Catalogue of Microorganisms (GCM) 10K type strain sequencing project: providing services to taxonomists for standard genome sequencing and annotation.</title>
        <authorList>
            <consortium name="The Broad Institute Genomics Platform"/>
            <consortium name="The Broad Institute Genome Sequencing Center for Infectious Disease"/>
            <person name="Wu L."/>
            <person name="Ma J."/>
        </authorList>
    </citation>
    <scope>NUCLEOTIDE SEQUENCE [LARGE SCALE GENOMIC DNA]</scope>
    <source>
        <strain evidence="10 11">JCM 15572</strain>
    </source>
</reference>
<dbReference type="Pfam" id="PF00361">
    <property type="entry name" value="Proton_antipo_M"/>
    <property type="match status" value="1"/>
</dbReference>
<feature type="transmembrane region" description="Helical" evidence="8">
    <location>
        <begin position="376"/>
        <end position="394"/>
    </location>
</feature>
<dbReference type="RefSeq" id="WP_344232774.1">
    <property type="nucleotide sequence ID" value="NZ_BAAAPH010000004.1"/>
</dbReference>
<evidence type="ECO:0000256" key="5">
    <source>
        <dbReference type="ARBA" id="ARBA00022989"/>
    </source>
</evidence>
<feature type="transmembrane region" description="Helical" evidence="8">
    <location>
        <begin position="211"/>
        <end position="230"/>
    </location>
</feature>
<feature type="domain" description="NADH:quinone oxidoreductase/Mrp antiporter transmembrane" evidence="9">
    <location>
        <begin position="135"/>
        <end position="424"/>
    </location>
</feature>
<dbReference type="InterPro" id="IPR001750">
    <property type="entry name" value="ND/Mrp_TM"/>
</dbReference>
<dbReference type="PANTHER" id="PTHR42703:SF1">
    <property type="entry name" value="NA(+)_H(+) ANTIPORTER SUBUNIT D1"/>
    <property type="match status" value="1"/>
</dbReference>
<feature type="transmembrane region" description="Helical" evidence="8">
    <location>
        <begin position="115"/>
        <end position="133"/>
    </location>
</feature>
<evidence type="ECO:0000313" key="10">
    <source>
        <dbReference type="EMBL" id="GAA1560429.1"/>
    </source>
</evidence>
<evidence type="ECO:0000256" key="1">
    <source>
        <dbReference type="ARBA" id="ARBA00004651"/>
    </source>
</evidence>
<evidence type="ECO:0000313" key="11">
    <source>
        <dbReference type="Proteomes" id="UP001501705"/>
    </source>
</evidence>
<feature type="transmembrane region" description="Helical" evidence="8">
    <location>
        <begin position="455"/>
        <end position="482"/>
    </location>
</feature>
<feature type="transmembrane region" description="Helical" evidence="8">
    <location>
        <begin position="29"/>
        <end position="54"/>
    </location>
</feature>
<protein>
    <submittedName>
        <fullName evidence="10">Proton-conducting transporter membrane subunit</fullName>
    </submittedName>
</protein>
<evidence type="ECO:0000256" key="4">
    <source>
        <dbReference type="ARBA" id="ARBA00022692"/>
    </source>
</evidence>
<feature type="transmembrane region" description="Helical" evidence="8">
    <location>
        <begin position="414"/>
        <end position="434"/>
    </location>
</feature>
<feature type="transmembrane region" description="Helical" evidence="8">
    <location>
        <begin position="558"/>
        <end position="579"/>
    </location>
</feature>
<dbReference type="PRINTS" id="PR01434">
    <property type="entry name" value="NADHDHGNASE5"/>
</dbReference>
<keyword evidence="5 8" id="KW-1133">Transmembrane helix</keyword>
<feature type="transmembrane region" description="Helical" evidence="8">
    <location>
        <begin position="250"/>
        <end position="269"/>
    </location>
</feature>
<gene>
    <name evidence="10" type="ORF">GCM10009804_16520</name>
</gene>
<evidence type="ECO:0000256" key="8">
    <source>
        <dbReference type="SAM" id="Phobius"/>
    </source>
</evidence>
<evidence type="ECO:0000259" key="9">
    <source>
        <dbReference type="Pfam" id="PF00361"/>
    </source>
</evidence>
<dbReference type="EMBL" id="BAAAPH010000004">
    <property type="protein sequence ID" value="GAA1560429.1"/>
    <property type="molecule type" value="Genomic_DNA"/>
</dbReference>
<feature type="transmembrane region" description="Helical" evidence="8">
    <location>
        <begin position="83"/>
        <end position="103"/>
    </location>
</feature>
<keyword evidence="3" id="KW-1003">Cell membrane</keyword>
<evidence type="ECO:0000256" key="7">
    <source>
        <dbReference type="RuleBase" id="RU000320"/>
    </source>
</evidence>
<evidence type="ECO:0000256" key="6">
    <source>
        <dbReference type="ARBA" id="ARBA00023136"/>
    </source>
</evidence>
<dbReference type="InterPro" id="IPR050586">
    <property type="entry name" value="CPA3_Na-H_Antiporter_D"/>
</dbReference>
<keyword evidence="11" id="KW-1185">Reference proteome</keyword>
<evidence type="ECO:0000256" key="3">
    <source>
        <dbReference type="ARBA" id="ARBA00022475"/>
    </source>
</evidence>
<dbReference type="PANTHER" id="PTHR42703">
    <property type="entry name" value="NADH DEHYDROGENASE"/>
    <property type="match status" value="1"/>
</dbReference>
<organism evidence="10 11">
    <name type="scientific">Kribbella hippodromi</name>
    <dbReference type="NCBI Taxonomy" id="434347"/>
    <lineage>
        <taxon>Bacteria</taxon>
        <taxon>Bacillati</taxon>
        <taxon>Actinomycetota</taxon>
        <taxon>Actinomycetes</taxon>
        <taxon>Propionibacteriales</taxon>
        <taxon>Kribbellaceae</taxon>
        <taxon>Kribbella</taxon>
    </lineage>
</organism>
<sequence length="581" mass="60275">MNPALLPLAVALPITGAVAAPLLSRLSSRASLIASLIALVGPAALLATFAPAVYGGRLSGHALGNVGPVRGAELGITFTAEPFGLTFALLTATIGSVLLLYSLSELGGLASHEAGWYACLTQLLLAAMIGTALTADLLNLFVWFEVAALASYGLAGFFLERPWALEATFKMMILTNLAGFCVFVAVALLYSGHGALNLGQLERSLSGGVRTADVVALGLLLTGFGTKAGLMPFHGWLADAHTAAPGPISALFSGLMVNLGVVAIARLTLDVYTAGRTVLPAILMVLGAASAILGAALALAQDDLKRLLAYDTISQVGVLLTAVGAGTMRAVTGLVYHLVDHALFKALLFLCAGAIVHATGMTRLSQMGGLARHRPIVTGAFLVATASIAGVPPLNGYASLGLIHDSLRAEHPVAFGAVLVAQGLTVAALGRAAYLAFFRRRDDDYDPLERMRPGMLIAFGTLALGCIAFGVLPNLVVSHIAAPAAAVLLDPNAYATIALAGSTRLTLTVQSFDYFAPDELLISGACLVAGLLLAFWYVRRSKEPIVVTGLRRLHNGSVNDYVAYSALGLIGCTFILLAWRR</sequence>
<accession>A0ABN2CMV9</accession>
<feature type="transmembrane region" description="Helical" evidence="8">
    <location>
        <begin position="171"/>
        <end position="190"/>
    </location>
</feature>
<keyword evidence="6 8" id="KW-0472">Membrane</keyword>
<comment type="caution">
    <text evidence="10">The sequence shown here is derived from an EMBL/GenBank/DDBJ whole genome shotgun (WGS) entry which is preliminary data.</text>
</comment>
<proteinExistence type="inferred from homology"/>
<name>A0ABN2CMV9_9ACTN</name>
<keyword evidence="4 7" id="KW-0812">Transmembrane</keyword>
<feature type="transmembrane region" description="Helical" evidence="8">
    <location>
        <begin position="140"/>
        <end position="159"/>
    </location>
</feature>
<feature type="transmembrane region" description="Helical" evidence="8">
    <location>
        <begin position="520"/>
        <end position="538"/>
    </location>
</feature>
<feature type="transmembrane region" description="Helical" evidence="8">
    <location>
        <begin position="281"/>
        <end position="300"/>
    </location>
</feature>
<evidence type="ECO:0000256" key="2">
    <source>
        <dbReference type="ARBA" id="ARBA00005346"/>
    </source>
</evidence>
<dbReference type="Proteomes" id="UP001501705">
    <property type="component" value="Unassembled WGS sequence"/>
</dbReference>